<evidence type="ECO:0000313" key="3">
    <source>
        <dbReference type="Proteomes" id="UP000745764"/>
    </source>
</evidence>
<organism evidence="2 3">
    <name type="scientific">Aureobasidium uvarum</name>
    <dbReference type="NCBI Taxonomy" id="2773716"/>
    <lineage>
        <taxon>Eukaryota</taxon>
        <taxon>Fungi</taxon>
        <taxon>Dikarya</taxon>
        <taxon>Ascomycota</taxon>
        <taxon>Pezizomycotina</taxon>
        <taxon>Dothideomycetes</taxon>
        <taxon>Dothideomycetidae</taxon>
        <taxon>Dothideales</taxon>
        <taxon>Saccotheciaceae</taxon>
        <taxon>Aureobasidium</taxon>
    </lineage>
</organism>
<gene>
    <name evidence="2" type="ORF">AWRI4620_LOCUS2349</name>
</gene>
<protein>
    <submittedName>
        <fullName evidence="2">Uncharacterized protein</fullName>
    </submittedName>
</protein>
<sequence length="443" mass="49679">MAPINIKSHASSKTPSAYIPSMERLDLTMPKSVLQKAHTFSFAHLNYLQCHEESVFADENCINLFMNALRLHWKVSGDILRNASDQGADLYELLSLEVDGKYIIRNLLTTDAVHELFERDAPDPMMILATIVQDIYIAQWRGWSVEQNQKHKEQSRSALIISHAQATSNQLSNNVLAFKGKNTAPQLRAWAERTVARHLMAIITPGHLPPSTTHSTSRLSTSHDSVPDLKSANQIAVAAPRLPNYKRASNDSTRNSYTAAPGPNDEHYEVPFRPIPSTKRKAPVLGSYFHASPSTKRAKIKTQGTATYRAHDLYRPSRPKRATFHNGHGRLDHGYSREPPTTPSPIKRRQQQALDTPSHEALRKAKLHKLQKKIAEQRSEQTSCIGFTDLLGSDTNSGNPQEHETRVFNEPSYAAYRCHQKCDSDALVIDDMAIVSEEGEILE</sequence>
<feature type="region of interest" description="Disordered" evidence="1">
    <location>
        <begin position="245"/>
        <end position="270"/>
    </location>
</feature>
<feature type="compositionally biased region" description="Low complexity" evidence="1">
    <location>
        <begin position="206"/>
        <end position="223"/>
    </location>
</feature>
<name>A0A9N8KJE5_9PEZI</name>
<dbReference type="Proteomes" id="UP000745764">
    <property type="component" value="Unassembled WGS sequence"/>
</dbReference>
<evidence type="ECO:0000256" key="1">
    <source>
        <dbReference type="SAM" id="MobiDB-lite"/>
    </source>
</evidence>
<feature type="region of interest" description="Disordered" evidence="1">
    <location>
        <begin position="206"/>
        <end position="227"/>
    </location>
</feature>
<keyword evidence="3" id="KW-1185">Reference proteome</keyword>
<comment type="caution">
    <text evidence="2">The sequence shown here is derived from an EMBL/GenBank/DDBJ whole genome shotgun (WGS) entry which is preliminary data.</text>
</comment>
<evidence type="ECO:0000313" key="2">
    <source>
        <dbReference type="EMBL" id="CAD0108094.1"/>
    </source>
</evidence>
<feature type="region of interest" description="Disordered" evidence="1">
    <location>
        <begin position="318"/>
        <end position="355"/>
    </location>
</feature>
<proteinExistence type="predicted"/>
<dbReference type="AlphaFoldDB" id="A0A9N8KJE5"/>
<reference evidence="2" key="1">
    <citation type="submission" date="2020-06" db="EMBL/GenBank/DDBJ databases">
        <authorList>
            <person name="Onetto C."/>
        </authorList>
    </citation>
    <scope>NUCLEOTIDE SEQUENCE</scope>
</reference>
<dbReference type="OrthoDB" id="3923861at2759"/>
<dbReference type="EMBL" id="CAINUL010000002">
    <property type="protein sequence ID" value="CAD0108094.1"/>
    <property type="molecule type" value="Genomic_DNA"/>
</dbReference>
<accession>A0A9N8KJE5</accession>